<reference evidence="12 13" key="1">
    <citation type="journal article" date="2015" name="Parasit. Vectors">
        <title>Draft genome of the scabies mite.</title>
        <authorList>
            <person name="Rider S.D.Jr."/>
            <person name="Morgan M.S."/>
            <person name="Arlian L.G."/>
        </authorList>
    </citation>
    <scope>NUCLEOTIDE SEQUENCE [LARGE SCALE GENOMIC DNA]</scope>
    <source>
        <strain evidence="12">Arlian Lab</strain>
    </source>
</reference>
<evidence type="ECO:0000256" key="2">
    <source>
        <dbReference type="ARBA" id="ARBA00004496"/>
    </source>
</evidence>
<dbReference type="GO" id="GO:0140933">
    <property type="term" value="F:5'-(N(7)-methylguanosine 5'-triphospho)-[mRNA] hydrolase activity"/>
    <property type="evidence" value="ECO:0007669"/>
    <property type="project" value="UniProtKB-EC"/>
</dbReference>
<evidence type="ECO:0000256" key="7">
    <source>
        <dbReference type="ARBA" id="ARBA00022884"/>
    </source>
</evidence>
<dbReference type="PANTHER" id="PTHR23114">
    <property type="entry name" value="M7GPPPN-MRNA HYDROLASE"/>
    <property type="match status" value="1"/>
</dbReference>
<dbReference type="InterPro" id="IPR044099">
    <property type="entry name" value="Dcp2_NUDIX"/>
</dbReference>
<dbReference type="GO" id="GO:0000932">
    <property type="term" value="C:P-body"/>
    <property type="evidence" value="ECO:0007669"/>
    <property type="project" value="TreeGrafter"/>
</dbReference>
<dbReference type="Gene3D" id="3.90.79.10">
    <property type="entry name" value="Nucleoside Triphosphate Pyrophosphohydrolase"/>
    <property type="match status" value="1"/>
</dbReference>
<dbReference type="SUPFAM" id="SSF140586">
    <property type="entry name" value="Dcp2 domain-like"/>
    <property type="match status" value="1"/>
</dbReference>
<comment type="subcellular location">
    <subcellularLocation>
        <location evidence="2">Cytoplasm</location>
    </subcellularLocation>
</comment>
<evidence type="ECO:0000256" key="1">
    <source>
        <dbReference type="ARBA" id="ARBA00001936"/>
    </source>
</evidence>
<evidence type="ECO:0000256" key="4">
    <source>
        <dbReference type="ARBA" id="ARBA00022490"/>
    </source>
</evidence>
<dbReference type="GO" id="GO:0000290">
    <property type="term" value="P:deadenylation-dependent decapping of nuclear-transcribed mRNA"/>
    <property type="evidence" value="ECO:0007669"/>
    <property type="project" value="InterPro"/>
</dbReference>
<dbReference type="EMBL" id="JXLN01010423">
    <property type="protein sequence ID" value="KPM05696.1"/>
    <property type="molecule type" value="Genomic_DNA"/>
</dbReference>
<comment type="catalytic activity">
    <reaction evidence="9">
        <text>a 5'-end (N(7)-methyl 5'-triphosphoguanosine)-ribonucleoside in mRNA + H2O = N(7)-methyl-GDP + a 5'-end phospho-ribonucleoside in mRNA + 2 H(+)</text>
        <dbReference type="Rhea" id="RHEA:67484"/>
        <dbReference type="Rhea" id="RHEA-COMP:15692"/>
        <dbReference type="Rhea" id="RHEA-COMP:17167"/>
        <dbReference type="ChEBI" id="CHEBI:15377"/>
        <dbReference type="ChEBI" id="CHEBI:15378"/>
        <dbReference type="ChEBI" id="CHEBI:63714"/>
        <dbReference type="ChEBI" id="CHEBI:138282"/>
        <dbReference type="ChEBI" id="CHEBI:156461"/>
        <dbReference type="EC" id="3.6.1.62"/>
    </reaction>
    <physiologicalReaction direction="left-to-right" evidence="9">
        <dbReference type="Rhea" id="RHEA:67485"/>
    </physiologicalReaction>
</comment>
<evidence type="ECO:0000256" key="9">
    <source>
        <dbReference type="ARBA" id="ARBA00047661"/>
    </source>
</evidence>
<comment type="similarity">
    <text evidence="3">Belongs to the Nudix hydrolase family. DCP2 subfamily.</text>
</comment>
<evidence type="ECO:0000313" key="12">
    <source>
        <dbReference type="EMBL" id="KPM05696.1"/>
    </source>
</evidence>
<name>A0A132A3X9_SARSC</name>
<dbReference type="GO" id="GO:0000184">
    <property type="term" value="P:nuclear-transcribed mRNA catabolic process, nonsense-mediated decay"/>
    <property type="evidence" value="ECO:0007669"/>
    <property type="project" value="InterPro"/>
</dbReference>
<dbReference type="SMART" id="SM01125">
    <property type="entry name" value="DCP2"/>
    <property type="match status" value="1"/>
</dbReference>
<evidence type="ECO:0000259" key="11">
    <source>
        <dbReference type="PROSITE" id="PS51462"/>
    </source>
</evidence>
<evidence type="ECO:0000313" key="13">
    <source>
        <dbReference type="Proteomes" id="UP000616769"/>
    </source>
</evidence>
<dbReference type="GO" id="GO:0030145">
    <property type="term" value="F:manganese ion binding"/>
    <property type="evidence" value="ECO:0007669"/>
    <property type="project" value="InterPro"/>
</dbReference>
<comment type="cofactor">
    <cofactor evidence="1">
        <name>Mn(2+)</name>
        <dbReference type="ChEBI" id="CHEBI:29035"/>
    </cofactor>
</comment>
<dbReference type="Proteomes" id="UP000616769">
    <property type="component" value="Unassembled WGS sequence"/>
</dbReference>
<dbReference type="InterPro" id="IPR015797">
    <property type="entry name" value="NUDIX_hydrolase-like_dom_sf"/>
</dbReference>
<keyword evidence="5" id="KW-0479">Metal-binding</keyword>
<dbReference type="Gene3D" id="1.10.10.1050">
    <property type="entry name" value="Dcp2, box A domain"/>
    <property type="match status" value="1"/>
</dbReference>
<keyword evidence="4" id="KW-0963">Cytoplasm</keyword>
<dbReference type="InterPro" id="IPR000086">
    <property type="entry name" value="NUDIX_hydrolase_dom"/>
</dbReference>
<dbReference type="InterPro" id="IPR020084">
    <property type="entry name" value="NUDIX_hydrolase_CS"/>
</dbReference>
<evidence type="ECO:0000256" key="8">
    <source>
        <dbReference type="ARBA" id="ARBA00023211"/>
    </source>
</evidence>
<evidence type="ECO:0000256" key="3">
    <source>
        <dbReference type="ARBA" id="ARBA00005279"/>
    </source>
</evidence>
<dbReference type="PROSITE" id="PS51462">
    <property type="entry name" value="NUDIX"/>
    <property type="match status" value="1"/>
</dbReference>
<keyword evidence="6" id="KW-0378">Hydrolase</keyword>
<evidence type="ECO:0000256" key="10">
    <source>
        <dbReference type="ARBA" id="ARBA00078183"/>
    </source>
</evidence>
<dbReference type="AlphaFoldDB" id="A0A132A3X9"/>
<dbReference type="SUPFAM" id="SSF55811">
    <property type="entry name" value="Nudix"/>
    <property type="match status" value="1"/>
</dbReference>
<dbReference type="Pfam" id="PF00293">
    <property type="entry name" value="NUDIX"/>
    <property type="match status" value="1"/>
</dbReference>
<keyword evidence="8" id="KW-0464">Manganese</keyword>
<dbReference type="GO" id="GO:0003723">
    <property type="term" value="F:RNA binding"/>
    <property type="evidence" value="ECO:0007669"/>
    <property type="project" value="UniProtKB-KW"/>
</dbReference>
<evidence type="ECO:0000256" key="5">
    <source>
        <dbReference type="ARBA" id="ARBA00022723"/>
    </source>
</evidence>
<accession>A0A132A3X9</accession>
<sequence>MYASPSANEIAQQSASEAIFSLLGRSYNSSAQQLSFESFPTQTLSNKKIFSEQNFPQSPFNIQTPLTLESIENHALLMKSLSLSEKNRTESIKIPSSNNISDCLKSFLNNQENAFTDMSDKIENCSDNMCSSSSSSLSSENSHLTTPATLVTDIVTESFSIEHSDDFIKSLRIPLEVLDDLTSRFLLNMPPEEKDDPIRICFQIENAFWHYLDFCCACDSQLPKFKFVRFAQIIFTYVPRLRQFLDSFDDIISKWIRYKFSIPCSGAIMLDKNLDFILLVQGFSSKTWGFPKGKVNHDESLMNCAVREVFEETGYNCKDDIFEDCYLERKIFESKLRLYLVKNIEFNFDFKPQARNEIRSIKWFALKDFPYHEPKQTNSGIVKMPPNASKFVSVMPFINAIRRWAEIEKKKLKINKKIEKKRKRKLEKSLMDNPFANGSSNLKFDSSSSTTFDDTSNMSDDLNTNTSTTSFVNVDLKSILGFQTMYDIRNDKRQLMTKNELRDEAFKESDRKNFESIWNKLLVDYQNSDNAKLNLTNENSEMNNPPIANSYPQVRTLQEIENELLSSPGPNEKFKFKSIGSKFSCEKLNELFDYSLNSNQQCNIGPNVILHQSSATKSSSISSNGSNTNQMISNLLNICTGSKSSQKDSIYANSNIMAHNNCNSSGQTVISNSFRMSNQSATHENTNERMNDAENSMNRGENITLMLNQMFMKDILGNDKGINQSQKIFNQVDSDENCFQNCKGHKNSSKIENFNSSKYNGLNVETVKKINPKIELLLKRLACSVPQTV</sequence>
<dbReference type="PROSITE" id="PS00893">
    <property type="entry name" value="NUDIX_BOX"/>
    <property type="match status" value="1"/>
</dbReference>
<comment type="caution">
    <text evidence="12">The sequence shown here is derived from an EMBL/GenBank/DDBJ whole genome shotgun (WGS) entry which is preliminary data.</text>
</comment>
<protein>
    <recommendedName>
        <fullName evidence="10">mRNA-decapping enzyme 2</fullName>
    </recommendedName>
</protein>
<proteinExistence type="inferred from homology"/>
<dbReference type="VEuPathDB" id="VectorBase:SSCA001387"/>
<dbReference type="OrthoDB" id="18996at2759"/>
<feature type="domain" description="Nudix hydrolase" evidence="11">
    <location>
        <begin position="260"/>
        <end position="390"/>
    </location>
</feature>
<dbReference type="PANTHER" id="PTHR23114:SF17">
    <property type="entry name" value="M7GPPPN-MRNA HYDROLASE"/>
    <property type="match status" value="1"/>
</dbReference>
<dbReference type="CDD" id="cd03672">
    <property type="entry name" value="NUDIX_Dcp2p_Nudt20"/>
    <property type="match status" value="1"/>
</dbReference>
<gene>
    <name evidence="12" type="ORF">QR98_0041650</name>
</gene>
<dbReference type="InterPro" id="IPR007722">
    <property type="entry name" value="DCP2_BoxA"/>
</dbReference>
<keyword evidence="7" id="KW-0694">RNA-binding</keyword>
<dbReference type="Pfam" id="PF05026">
    <property type="entry name" value="DCP2"/>
    <property type="match status" value="1"/>
</dbReference>
<dbReference type="InterPro" id="IPR036189">
    <property type="entry name" value="DCP2_BoxA_sf"/>
</dbReference>
<evidence type="ECO:0000256" key="6">
    <source>
        <dbReference type="ARBA" id="ARBA00022801"/>
    </source>
</evidence>
<dbReference type="FunFam" id="3.90.79.10:FF:000003">
    <property type="entry name" value="M7GpppN-mRNA hydrolase isoform 2"/>
    <property type="match status" value="1"/>
</dbReference>
<organism evidence="12 13">
    <name type="scientific">Sarcoptes scabiei</name>
    <name type="common">Itch mite</name>
    <name type="synonym">Acarus scabiei</name>
    <dbReference type="NCBI Taxonomy" id="52283"/>
    <lineage>
        <taxon>Eukaryota</taxon>
        <taxon>Metazoa</taxon>
        <taxon>Ecdysozoa</taxon>
        <taxon>Arthropoda</taxon>
        <taxon>Chelicerata</taxon>
        <taxon>Arachnida</taxon>
        <taxon>Acari</taxon>
        <taxon>Acariformes</taxon>
        <taxon>Sarcoptiformes</taxon>
        <taxon>Astigmata</taxon>
        <taxon>Psoroptidia</taxon>
        <taxon>Sarcoptoidea</taxon>
        <taxon>Sarcoptidae</taxon>
        <taxon>Sarcoptinae</taxon>
        <taxon>Sarcoptes</taxon>
    </lineage>
</organism>